<dbReference type="NCBIfam" id="TIGR00252">
    <property type="entry name" value="YraN family protein"/>
    <property type="match status" value="1"/>
</dbReference>
<name>A0A401J9S6_9PROT</name>
<gene>
    <name evidence="3" type="ORF">SFMTTN_0172</name>
</gene>
<dbReference type="InterPro" id="IPR003509">
    <property type="entry name" value="UPF0102_YraN-like"/>
</dbReference>
<keyword evidence="4" id="KW-1185">Reference proteome</keyword>
<dbReference type="SUPFAM" id="SSF52980">
    <property type="entry name" value="Restriction endonuclease-like"/>
    <property type="match status" value="1"/>
</dbReference>
<proteinExistence type="inferred from homology"/>
<sequence>MFTAADQSRYCRRHSLPEQILMPASGLQAEQAAAAYLIRHGLVLVEKNYRCRFGEIDLIMRAGATLVFVEVRSRRSRAFGGAGASIDATKQRKLIAAAQHYLGQLGKPPPCRFDALLFEGEEIEWIPDAFGA</sequence>
<reference evidence="3 4" key="1">
    <citation type="journal article" date="2019" name="Front. Microbiol.">
        <title>Genomes of Neutrophilic Sulfur-Oxidizing Chemolithoautotrophs Representing 9 Proteobacterial Species From 8 Genera.</title>
        <authorList>
            <person name="Watanabe T."/>
            <person name="Kojima H."/>
            <person name="Umezawa K."/>
            <person name="Hori C."/>
            <person name="Takasuka T.E."/>
            <person name="Kato Y."/>
            <person name="Fukui M."/>
        </authorList>
    </citation>
    <scope>NUCLEOTIDE SEQUENCE [LARGE SCALE GENOMIC DNA]</scope>
    <source>
        <strain evidence="3 4">TTN</strain>
    </source>
</reference>
<keyword evidence="3" id="KW-0540">Nuclease</keyword>
<dbReference type="InterPro" id="IPR011856">
    <property type="entry name" value="tRNA_endonuc-like_dom_sf"/>
</dbReference>
<comment type="caution">
    <text evidence="3">The sequence shown here is derived from an EMBL/GenBank/DDBJ whole genome shotgun (WGS) entry which is preliminary data.</text>
</comment>
<dbReference type="AlphaFoldDB" id="A0A401J9S6"/>
<evidence type="ECO:0000256" key="2">
    <source>
        <dbReference type="HAMAP-Rule" id="MF_00048"/>
    </source>
</evidence>
<dbReference type="InterPro" id="IPR011335">
    <property type="entry name" value="Restrct_endonuc-II-like"/>
</dbReference>
<dbReference type="CDD" id="cd20736">
    <property type="entry name" value="PoNe_Nuclease"/>
    <property type="match status" value="1"/>
</dbReference>
<accession>A0A401J9S6</accession>
<keyword evidence="3" id="KW-0255">Endonuclease</keyword>
<dbReference type="HAMAP" id="MF_00048">
    <property type="entry name" value="UPF0102"/>
    <property type="match status" value="1"/>
</dbReference>
<dbReference type="GO" id="GO:0003676">
    <property type="term" value="F:nucleic acid binding"/>
    <property type="evidence" value="ECO:0007669"/>
    <property type="project" value="InterPro"/>
</dbReference>
<dbReference type="PANTHER" id="PTHR34039:SF1">
    <property type="entry name" value="UPF0102 PROTEIN YRAN"/>
    <property type="match status" value="1"/>
</dbReference>
<dbReference type="PANTHER" id="PTHR34039">
    <property type="entry name" value="UPF0102 PROTEIN YRAN"/>
    <property type="match status" value="1"/>
</dbReference>
<protein>
    <recommendedName>
        <fullName evidence="2">UPF0102 protein SFMTTN_0172</fullName>
    </recommendedName>
</protein>
<dbReference type="NCBIfam" id="NF009150">
    <property type="entry name" value="PRK12497.1-3"/>
    <property type="match status" value="1"/>
</dbReference>
<evidence type="ECO:0000313" key="3">
    <source>
        <dbReference type="EMBL" id="GBL44377.1"/>
    </source>
</evidence>
<evidence type="ECO:0000313" key="4">
    <source>
        <dbReference type="Proteomes" id="UP000286806"/>
    </source>
</evidence>
<dbReference type="Proteomes" id="UP000286806">
    <property type="component" value="Unassembled WGS sequence"/>
</dbReference>
<dbReference type="EMBL" id="BGOW01000001">
    <property type="protein sequence ID" value="GBL44377.1"/>
    <property type="molecule type" value="Genomic_DNA"/>
</dbReference>
<dbReference type="GO" id="GO:0004519">
    <property type="term" value="F:endonuclease activity"/>
    <property type="evidence" value="ECO:0007669"/>
    <property type="project" value="UniProtKB-KW"/>
</dbReference>
<comment type="similarity">
    <text evidence="1 2">Belongs to the UPF0102 family.</text>
</comment>
<dbReference type="Gene3D" id="3.40.1350.10">
    <property type="match status" value="1"/>
</dbReference>
<keyword evidence="3" id="KW-0378">Hydrolase</keyword>
<organism evidence="3 4">
    <name type="scientific">Sulfuriferula multivorans</name>
    <dbReference type="NCBI Taxonomy" id="1559896"/>
    <lineage>
        <taxon>Bacteria</taxon>
        <taxon>Pseudomonadati</taxon>
        <taxon>Pseudomonadota</taxon>
        <taxon>Betaproteobacteria</taxon>
        <taxon>Nitrosomonadales</taxon>
        <taxon>Sulfuricellaceae</taxon>
        <taxon>Sulfuriferula</taxon>
    </lineage>
</organism>
<evidence type="ECO:0000256" key="1">
    <source>
        <dbReference type="ARBA" id="ARBA00006738"/>
    </source>
</evidence>
<dbReference type="Pfam" id="PF02021">
    <property type="entry name" value="UPF0102"/>
    <property type="match status" value="1"/>
</dbReference>